<comment type="caution">
    <text evidence="2">The sequence shown here is derived from an EMBL/GenBank/DDBJ whole genome shotgun (WGS) entry which is preliminary data.</text>
</comment>
<name>A0A3I2B244_SALER</name>
<proteinExistence type="predicted"/>
<reference evidence="2" key="1">
    <citation type="submission" date="2018-11" db="EMBL/GenBank/DDBJ databases">
        <authorList>
            <consortium name="PulseNet: The National Subtyping Network for Foodborne Disease Surveillance"/>
            <person name="Tarr C.L."/>
            <person name="Trees E."/>
            <person name="Katz L.S."/>
            <person name="Carleton-Romer H.A."/>
            <person name="Stroika S."/>
            <person name="Kucerova Z."/>
            <person name="Roache K.F."/>
            <person name="Sabol A.L."/>
            <person name="Besser J."/>
            <person name="Gerner-Smidt P."/>
        </authorList>
    </citation>
    <scope>NUCLEOTIDE SEQUENCE [LARGE SCALE GENOMIC DNA]</scope>
    <source>
        <strain evidence="2">PNUSAS058450</strain>
    </source>
</reference>
<sequence>MSELIGIHVRIDEPDEYACHLLTALLKKASVDVGKKLACPNGVPLRPVFLPPVLLTVKCRLIHDAVLPCPEKCAIFALMKRVIFIGNHPVPGPERQINQQAVSLHERHYHLLPDHLPDGLCPGEGKGRKKGLCSSFMYPLSAFCLMAMVNIMNMIF</sequence>
<keyword evidence="1" id="KW-1133">Transmembrane helix</keyword>
<dbReference type="AlphaFoldDB" id="A0A3I2B244"/>
<accession>A0A3I2B244</accession>
<organism evidence="2">
    <name type="scientific">Salmonella enterica</name>
    <name type="common">Salmonella choleraesuis</name>
    <dbReference type="NCBI Taxonomy" id="28901"/>
    <lineage>
        <taxon>Bacteria</taxon>
        <taxon>Pseudomonadati</taxon>
        <taxon>Pseudomonadota</taxon>
        <taxon>Gammaproteobacteria</taxon>
        <taxon>Enterobacterales</taxon>
        <taxon>Enterobacteriaceae</taxon>
        <taxon>Salmonella</taxon>
    </lineage>
</organism>
<dbReference type="Proteomes" id="UP000885336">
    <property type="component" value="Unassembled WGS sequence"/>
</dbReference>
<keyword evidence="1" id="KW-0472">Membrane</keyword>
<gene>
    <name evidence="2" type="ORF">EE393_23575</name>
</gene>
<evidence type="ECO:0000313" key="2">
    <source>
        <dbReference type="EMBL" id="MGD31839.1"/>
    </source>
</evidence>
<protein>
    <submittedName>
        <fullName evidence="2">Uncharacterized protein</fullName>
    </submittedName>
</protein>
<evidence type="ECO:0000256" key="1">
    <source>
        <dbReference type="SAM" id="Phobius"/>
    </source>
</evidence>
<keyword evidence="1" id="KW-0812">Transmembrane</keyword>
<feature type="transmembrane region" description="Helical" evidence="1">
    <location>
        <begin position="136"/>
        <end position="155"/>
    </location>
</feature>
<dbReference type="EMBL" id="RNKS01000105">
    <property type="protein sequence ID" value="MGD31839.1"/>
    <property type="molecule type" value="Genomic_DNA"/>
</dbReference>